<dbReference type="Pfam" id="PF13305">
    <property type="entry name" value="TetR_C_33"/>
    <property type="match status" value="1"/>
</dbReference>
<dbReference type="PROSITE" id="PS50977">
    <property type="entry name" value="HTH_TETR_2"/>
    <property type="match status" value="1"/>
</dbReference>
<comment type="caution">
    <text evidence="6">The sequence shown here is derived from an EMBL/GenBank/DDBJ whole genome shotgun (WGS) entry which is preliminary data.</text>
</comment>
<evidence type="ECO:0000256" key="4">
    <source>
        <dbReference type="PROSITE-ProRule" id="PRU00335"/>
    </source>
</evidence>
<protein>
    <submittedName>
        <fullName evidence="6">TetR/AcrR family transcriptional regulator</fullName>
    </submittedName>
</protein>
<dbReference type="EMBL" id="JBDIZK010000006">
    <property type="protein sequence ID" value="MEN3747690.1"/>
    <property type="molecule type" value="Genomic_DNA"/>
</dbReference>
<evidence type="ECO:0000256" key="3">
    <source>
        <dbReference type="ARBA" id="ARBA00023163"/>
    </source>
</evidence>
<keyword evidence="2 4" id="KW-0238">DNA-binding</keyword>
<proteinExistence type="predicted"/>
<dbReference type="InterPro" id="IPR001647">
    <property type="entry name" value="HTH_TetR"/>
</dbReference>
<feature type="domain" description="HTH tetR-type" evidence="5">
    <location>
        <begin position="7"/>
        <end position="67"/>
    </location>
</feature>
<feature type="DNA-binding region" description="H-T-H motif" evidence="4">
    <location>
        <begin position="30"/>
        <end position="49"/>
    </location>
</feature>
<evidence type="ECO:0000256" key="2">
    <source>
        <dbReference type="ARBA" id="ARBA00023125"/>
    </source>
</evidence>
<dbReference type="Proteomes" id="UP001427805">
    <property type="component" value="Unassembled WGS sequence"/>
</dbReference>
<accession>A0ABV0B961</accession>
<dbReference type="InterPro" id="IPR009057">
    <property type="entry name" value="Homeodomain-like_sf"/>
</dbReference>
<dbReference type="Pfam" id="PF00440">
    <property type="entry name" value="TetR_N"/>
    <property type="match status" value="1"/>
</dbReference>
<keyword evidence="1" id="KW-0805">Transcription regulation</keyword>
<dbReference type="RefSeq" id="WP_346246699.1">
    <property type="nucleotide sequence ID" value="NZ_JBDIZK010000006.1"/>
</dbReference>
<dbReference type="InterPro" id="IPR025996">
    <property type="entry name" value="MT1864/Rv1816-like_C"/>
</dbReference>
<dbReference type="SUPFAM" id="SSF48498">
    <property type="entry name" value="Tetracyclin repressor-like, C-terminal domain"/>
    <property type="match status" value="1"/>
</dbReference>
<dbReference type="SUPFAM" id="SSF46689">
    <property type="entry name" value="Homeodomain-like"/>
    <property type="match status" value="1"/>
</dbReference>
<evidence type="ECO:0000256" key="1">
    <source>
        <dbReference type="ARBA" id="ARBA00023015"/>
    </source>
</evidence>
<evidence type="ECO:0000313" key="7">
    <source>
        <dbReference type="Proteomes" id="UP001427805"/>
    </source>
</evidence>
<evidence type="ECO:0000313" key="6">
    <source>
        <dbReference type="EMBL" id="MEN3747690.1"/>
    </source>
</evidence>
<dbReference type="InterPro" id="IPR036271">
    <property type="entry name" value="Tet_transcr_reg_TetR-rel_C_sf"/>
</dbReference>
<evidence type="ECO:0000259" key="5">
    <source>
        <dbReference type="PROSITE" id="PS50977"/>
    </source>
</evidence>
<organism evidence="6 7">
    <name type="scientific">Sphingomonas rustica</name>
    <dbReference type="NCBI Taxonomy" id="3103142"/>
    <lineage>
        <taxon>Bacteria</taxon>
        <taxon>Pseudomonadati</taxon>
        <taxon>Pseudomonadota</taxon>
        <taxon>Alphaproteobacteria</taxon>
        <taxon>Sphingomonadales</taxon>
        <taxon>Sphingomonadaceae</taxon>
        <taxon>Sphingomonas</taxon>
    </lineage>
</organism>
<name>A0ABV0B961_9SPHN</name>
<keyword evidence="7" id="KW-1185">Reference proteome</keyword>
<reference evidence="6 7" key="1">
    <citation type="submission" date="2024-05" db="EMBL/GenBank/DDBJ databases">
        <title>Sphingomonas sp. HF-S3 16S ribosomal RNA gene Genome sequencing and assembly.</title>
        <authorList>
            <person name="Lee H."/>
        </authorList>
    </citation>
    <scope>NUCLEOTIDE SEQUENCE [LARGE SCALE GENOMIC DNA]</scope>
    <source>
        <strain evidence="6 7">HF-S3</strain>
    </source>
</reference>
<sequence length="190" mass="19644">MRKYHHGDLRSALIEAGLKLLADRSADELGLREAARSVGVSATAVYRHFPDKGAFLAALAAEGLRQLGAAQRDAAERVGGGSAGFAATGAAYVRFAIANPALFRLAFSASGVQDASCLAPGGGEAPSNDAALLLRDHSRNLSTDQAASRQIALRAWALVHGLALLILDGQVVLDDAEIDSVVSGFAPVKN</sequence>
<dbReference type="Gene3D" id="1.10.357.10">
    <property type="entry name" value="Tetracycline Repressor, domain 2"/>
    <property type="match status" value="1"/>
</dbReference>
<gene>
    <name evidence="6" type="ORF">TPR58_10965</name>
</gene>
<keyword evidence="3" id="KW-0804">Transcription</keyword>